<dbReference type="Proteomes" id="UP000619260">
    <property type="component" value="Unassembled WGS sequence"/>
</dbReference>
<evidence type="ECO:0000313" key="2">
    <source>
        <dbReference type="Proteomes" id="UP000619260"/>
    </source>
</evidence>
<dbReference type="EMBL" id="BOPF01000021">
    <property type="protein sequence ID" value="GIJ48457.1"/>
    <property type="molecule type" value="Genomic_DNA"/>
</dbReference>
<evidence type="ECO:0000313" key="1">
    <source>
        <dbReference type="EMBL" id="GIJ48457.1"/>
    </source>
</evidence>
<proteinExistence type="predicted"/>
<reference evidence="1" key="1">
    <citation type="submission" date="2021-01" db="EMBL/GenBank/DDBJ databases">
        <title>Whole genome shotgun sequence of Virgisporangium aliadipatigenens NBRC 105644.</title>
        <authorList>
            <person name="Komaki H."/>
            <person name="Tamura T."/>
        </authorList>
    </citation>
    <scope>NUCLEOTIDE SEQUENCE</scope>
    <source>
        <strain evidence="1">NBRC 105644</strain>
    </source>
</reference>
<name>A0A8J3YQ74_9ACTN</name>
<dbReference type="AlphaFoldDB" id="A0A8J3YQ74"/>
<dbReference type="RefSeq" id="WP_203901947.1">
    <property type="nucleotide sequence ID" value="NZ_BOPF01000021.1"/>
</dbReference>
<comment type="caution">
    <text evidence="1">The sequence shown here is derived from an EMBL/GenBank/DDBJ whole genome shotgun (WGS) entry which is preliminary data.</text>
</comment>
<keyword evidence="2" id="KW-1185">Reference proteome</keyword>
<accession>A0A8J3YQ74</accession>
<organism evidence="1 2">
    <name type="scientific">Virgisporangium aliadipatigenens</name>
    <dbReference type="NCBI Taxonomy" id="741659"/>
    <lineage>
        <taxon>Bacteria</taxon>
        <taxon>Bacillati</taxon>
        <taxon>Actinomycetota</taxon>
        <taxon>Actinomycetes</taxon>
        <taxon>Micromonosporales</taxon>
        <taxon>Micromonosporaceae</taxon>
        <taxon>Virgisporangium</taxon>
    </lineage>
</organism>
<protein>
    <submittedName>
        <fullName evidence="1">Uncharacterized protein</fullName>
    </submittedName>
</protein>
<sequence>MAGTLSRYAVEAAELEAAAASSGSDAPQLLVEAAHQWRLAGDSERSQGLLGTVIAGGGEMGCYARAELAGLLFDAGARDAAFAELALLADDPQCGDGPSRVVAELLTDQGALTAAVPWYDRVVTTGDPILEVNRSRVRKRLGLADPE</sequence>
<gene>
    <name evidence="1" type="ORF">Val02_53430</name>
</gene>